<dbReference type="EMBL" id="LT554871">
    <property type="protein sequence ID" value="SAM08037.1"/>
    <property type="molecule type" value="Genomic_DNA"/>
</dbReference>
<gene>
    <name evidence="3" type="primary">ABSGL_13695.1 scaffold 14267</name>
</gene>
<evidence type="ECO:0000313" key="4">
    <source>
        <dbReference type="Proteomes" id="UP000078561"/>
    </source>
</evidence>
<dbReference type="InParanoid" id="A0A168S824"/>
<reference evidence="3" key="1">
    <citation type="submission" date="2016-04" db="EMBL/GenBank/DDBJ databases">
        <authorList>
            <person name="Evans L.H."/>
            <person name="Alamgir A."/>
            <person name="Owens N."/>
            <person name="Weber N.D."/>
            <person name="Virtaneva K."/>
            <person name="Barbian K."/>
            <person name="Babar A."/>
            <person name="Rosenke K."/>
        </authorList>
    </citation>
    <scope>NUCLEOTIDE SEQUENCE [LARGE SCALE GENOMIC DNA]</scope>
    <source>
        <strain evidence="3">CBS 101.48</strain>
    </source>
</reference>
<evidence type="ECO:0000259" key="2">
    <source>
        <dbReference type="PROSITE" id="PS50206"/>
    </source>
</evidence>
<dbReference type="CDD" id="cd07724">
    <property type="entry name" value="POD-like_MBL-fold"/>
    <property type="match status" value="1"/>
</dbReference>
<dbReference type="GO" id="GO:0050313">
    <property type="term" value="F:sulfur dioxygenase activity"/>
    <property type="evidence" value="ECO:0007669"/>
    <property type="project" value="InterPro"/>
</dbReference>
<dbReference type="Proteomes" id="UP000078561">
    <property type="component" value="Unassembled WGS sequence"/>
</dbReference>
<keyword evidence="4" id="KW-1185">Reference proteome</keyword>
<dbReference type="AlphaFoldDB" id="A0A168S824"/>
<evidence type="ECO:0000256" key="1">
    <source>
        <dbReference type="ARBA" id="ARBA00022723"/>
    </source>
</evidence>
<name>A0A168S824_ABSGL</name>
<accession>A0A168S824</accession>
<proteinExistence type="predicted"/>
<dbReference type="InterPro" id="IPR044528">
    <property type="entry name" value="POD-like_MBL-fold"/>
</dbReference>
<dbReference type="PROSITE" id="PS50206">
    <property type="entry name" value="RHODANESE_3"/>
    <property type="match status" value="1"/>
</dbReference>
<dbReference type="InterPro" id="IPR036866">
    <property type="entry name" value="RibonucZ/Hydroxyglut_hydro"/>
</dbReference>
<dbReference type="Pfam" id="PF00581">
    <property type="entry name" value="Rhodanese"/>
    <property type="match status" value="1"/>
</dbReference>
<sequence>MLLAAIRTCNSSPRLHSKTFLYSTTTLRSLATLQTITPQQFHNQFSPLVMAPASSSSSPVQLVDVRNHDEIESHGKIKGALNIPYHVAEDQPKLFSTVLNDLDRSRKVVFQCASGRRSKKAADIAMDLGFQQVYNMEGGFTQWQKDKLLVQPFTQNHSPWVHTVMEGNTDTAQYIVTDLDSREAYVIDSVLDYDPLGGIVYPETASALVDFVNKHDLRVTKVIDTHVHADHLTAAWYIKGRLATDPEFWIGKDVTKVQEVFAKRYNLSKDELHFGGDQFDKLISEGDAWLLGADIQCSVIATPGHTPACLSYRIGDAAFVGDTIFMPDVGTARCDFPGGSVKNLYDSIHKMYNTWPDDTRIYVGHDYPTDGRKYEVMTFLENQKKHNKMINDTVTPEEFIALRQARDQSLKAPRFIHPSLQTNLRGGVLPSKEKSLHDSGLAGQFFKIPVRWRE</sequence>
<dbReference type="OrthoDB" id="449487at2759"/>
<evidence type="ECO:0000313" key="3">
    <source>
        <dbReference type="EMBL" id="SAM08037.1"/>
    </source>
</evidence>
<dbReference type="SUPFAM" id="SSF52821">
    <property type="entry name" value="Rhodanese/Cell cycle control phosphatase"/>
    <property type="match status" value="1"/>
</dbReference>
<keyword evidence="1" id="KW-0479">Metal-binding</keyword>
<dbReference type="Gene3D" id="3.40.250.10">
    <property type="entry name" value="Rhodanese-like domain"/>
    <property type="match status" value="1"/>
</dbReference>
<dbReference type="STRING" id="4829.A0A168S824"/>
<dbReference type="GO" id="GO:0070813">
    <property type="term" value="P:hydrogen sulfide metabolic process"/>
    <property type="evidence" value="ECO:0007669"/>
    <property type="project" value="TreeGrafter"/>
</dbReference>
<dbReference type="Pfam" id="PF00753">
    <property type="entry name" value="Lactamase_B"/>
    <property type="match status" value="1"/>
</dbReference>
<dbReference type="Gene3D" id="3.60.15.10">
    <property type="entry name" value="Ribonuclease Z/Hydroxyacylglutathione hydrolase-like"/>
    <property type="match status" value="1"/>
</dbReference>
<dbReference type="PANTHER" id="PTHR43084">
    <property type="entry name" value="PERSULFIDE DIOXYGENASE ETHE1"/>
    <property type="match status" value="1"/>
</dbReference>
<dbReference type="GO" id="GO:0006749">
    <property type="term" value="P:glutathione metabolic process"/>
    <property type="evidence" value="ECO:0007669"/>
    <property type="project" value="InterPro"/>
</dbReference>
<dbReference type="PANTHER" id="PTHR43084:SF1">
    <property type="entry name" value="PERSULFIDE DIOXYGENASE ETHE1, MITOCHONDRIAL"/>
    <property type="match status" value="1"/>
</dbReference>
<dbReference type="SMART" id="SM00450">
    <property type="entry name" value="RHOD"/>
    <property type="match status" value="1"/>
</dbReference>
<dbReference type="GO" id="GO:0046872">
    <property type="term" value="F:metal ion binding"/>
    <property type="evidence" value="ECO:0007669"/>
    <property type="project" value="UniProtKB-KW"/>
</dbReference>
<dbReference type="SMART" id="SM00849">
    <property type="entry name" value="Lactamase_B"/>
    <property type="match status" value="1"/>
</dbReference>
<dbReference type="OMA" id="CEAVPWM"/>
<organism evidence="3">
    <name type="scientific">Absidia glauca</name>
    <name type="common">Pin mould</name>
    <dbReference type="NCBI Taxonomy" id="4829"/>
    <lineage>
        <taxon>Eukaryota</taxon>
        <taxon>Fungi</taxon>
        <taxon>Fungi incertae sedis</taxon>
        <taxon>Mucoromycota</taxon>
        <taxon>Mucoromycotina</taxon>
        <taxon>Mucoromycetes</taxon>
        <taxon>Mucorales</taxon>
        <taxon>Cunninghamellaceae</taxon>
        <taxon>Absidia</taxon>
    </lineage>
</organism>
<dbReference type="CDD" id="cd00158">
    <property type="entry name" value="RHOD"/>
    <property type="match status" value="1"/>
</dbReference>
<feature type="domain" description="Rhodanese" evidence="2">
    <location>
        <begin position="56"/>
        <end position="152"/>
    </location>
</feature>
<dbReference type="SUPFAM" id="SSF56281">
    <property type="entry name" value="Metallo-hydrolase/oxidoreductase"/>
    <property type="match status" value="1"/>
</dbReference>
<dbReference type="InterPro" id="IPR051682">
    <property type="entry name" value="Mito_Persulfide_Diox"/>
</dbReference>
<protein>
    <recommendedName>
        <fullName evidence="2">Rhodanese domain-containing protein</fullName>
    </recommendedName>
</protein>
<dbReference type="InterPro" id="IPR001763">
    <property type="entry name" value="Rhodanese-like_dom"/>
</dbReference>
<dbReference type="InterPro" id="IPR036873">
    <property type="entry name" value="Rhodanese-like_dom_sf"/>
</dbReference>
<dbReference type="InterPro" id="IPR001279">
    <property type="entry name" value="Metallo-B-lactamas"/>
</dbReference>